<reference evidence="2" key="1">
    <citation type="submission" date="2016-06" db="EMBL/GenBank/DDBJ databases">
        <title>Parallel loss of symbiosis genes in relatives of nitrogen-fixing non-legume Parasponia.</title>
        <authorList>
            <person name="Van Velzen R."/>
            <person name="Holmer R."/>
            <person name="Bu F."/>
            <person name="Rutten L."/>
            <person name="Van Zeijl A."/>
            <person name="Liu W."/>
            <person name="Santuari L."/>
            <person name="Cao Q."/>
            <person name="Sharma T."/>
            <person name="Shen D."/>
            <person name="Roswanjaya Y."/>
            <person name="Wardhani T."/>
            <person name="Kalhor M.S."/>
            <person name="Jansen J."/>
            <person name="Van den Hoogen J."/>
            <person name="Gungor B."/>
            <person name="Hartog M."/>
            <person name="Hontelez J."/>
            <person name="Verver J."/>
            <person name="Yang W.-C."/>
            <person name="Schijlen E."/>
            <person name="Repin R."/>
            <person name="Schilthuizen M."/>
            <person name="Schranz E."/>
            <person name="Heidstra R."/>
            <person name="Miyata K."/>
            <person name="Fedorova E."/>
            <person name="Kohlen W."/>
            <person name="Bisseling T."/>
            <person name="Smit S."/>
            <person name="Geurts R."/>
        </authorList>
    </citation>
    <scope>NUCLEOTIDE SEQUENCE [LARGE SCALE GENOMIC DNA]</scope>
    <source>
        <strain evidence="2">cv. RG33-2</strain>
    </source>
</reference>
<gene>
    <name evidence="1" type="ORF">TorRG33x02_332080</name>
</gene>
<dbReference type="EMBL" id="JXTC01000602">
    <property type="protein sequence ID" value="PON44074.1"/>
    <property type="molecule type" value="Genomic_DNA"/>
</dbReference>
<organism evidence="1 2">
    <name type="scientific">Trema orientale</name>
    <name type="common">Charcoal tree</name>
    <name type="synonym">Celtis orientalis</name>
    <dbReference type="NCBI Taxonomy" id="63057"/>
    <lineage>
        <taxon>Eukaryota</taxon>
        <taxon>Viridiplantae</taxon>
        <taxon>Streptophyta</taxon>
        <taxon>Embryophyta</taxon>
        <taxon>Tracheophyta</taxon>
        <taxon>Spermatophyta</taxon>
        <taxon>Magnoliopsida</taxon>
        <taxon>eudicotyledons</taxon>
        <taxon>Gunneridae</taxon>
        <taxon>Pentapetalae</taxon>
        <taxon>rosids</taxon>
        <taxon>fabids</taxon>
        <taxon>Rosales</taxon>
        <taxon>Cannabaceae</taxon>
        <taxon>Trema</taxon>
    </lineage>
</organism>
<protein>
    <submittedName>
        <fullName evidence="1">Uncharacterized protein</fullName>
    </submittedName>
</protein>
<keyword evidence="2" id="KW-1185">Reference proteome</keyword>
<sequence>NKSSLLVLKKKKKKTFTKVSPFLYFDNEFNIGGPSFHKVYSSPSSDDDKLSLMKEMAVTGLLEKISHAISKNNMTLASYFNQQNIQVMHGGSIHSHVVIDRD</sequence>
<dbReference type="Proteomes" id="UP000237000">
    <property type="component" value="Unassembled WGS sequence"/>
</dbReference>
<accession>A0A2P5B5L5</accession>
<comment type="caution">
    <text evidence="1">The sequence shown here is derived from an EMBL/GenBank/DDBJ whole genome shotgun (WGS) entry which is preliminary data.</text>
</comment>
<evidence type="ECO:0000313" key="2">
    <source>
        <dbReference type="Proteomes" id="UP000237000"/>
    </source>
</evidence>
<dbReference type="AlphaFoldDB" id="A0A2P5B5L5"/>
<dbReference type="InParanoid" id="A0A2P5B5L5"/>
<evidence type="ECO:0000313" key="1">
    <source>
        <dbReference type="EMBL" id="PON44074.1"/>
    </source>
</evidence>
<dbReference type="OrthoDB" id="10374081at2759"/>
<feature type="non-terminal residue" evidence="1">
    <location>
        <position position="1"/>
    </location>
</feature>
<name>A0A2P5B5L5_TREOI</name>
<proteinExistence type="predicted"/>